<protein>
    <submittedName>
        <fullName evidence="2">Uncharacterized protein</fullName>
    </submittedName>
</protein>
<keyword evidence="3" id="KW-1185">Reference proteome</keyword>
<evidence type="ECO:0000313" key="2">
    <source>
        <dbReference type="EMBL" id="GIH86379.1"/>
    </source>
</evidence>
<dbReference type="Proteomes" id="UP000655044">
    <property type="component" value="Unassembled WGS sequence"/>
</dbReference>
<dbReference type="AlphaFoldDB" id="A0A8J3S7I4"/>
<feature type="region of interest" description="Disordered" evidence="1">
    <location>
        <begin position="50"/>
        <end position="113"/>
    </location>
</feature>
<name>A0A8J3S7I4_PLARO</name>
<gene>
    <name evidence="2" type="ORF">Pro02_47870</name>
</gene>
<proteinExistence type="predicted"/>
<feature type="compositionally biased region" description="Pro residues" evidence="1">
    <location>
        <begin position="58"/>
        <end position="68"/>
    </location>
</feature>
<sequence>MAASLPSLGYKTDTITVVHTSPMEEIASAWLHFSAAFTCSSGVSQVMKEHGCPLAPGDDPPTRPTLPRPPRRPPPGRRAPPAPPLRSRLIAPPDGEPRTAPPPADIAWPAPWR</sequence>
<dbReference type="EMBL" id="BOOI01000046">
    <property type="protein sequence ID" value="GIH86379.1"/>
    <property type="molecule type" value="Genomic_DNA"/>
</dbReference>
<comment type="caution">
    <text evidence="2">The sequence shown here is derived from an EMBL/GenBank/DDBJ whole genome shotgun (WGS) entry which is preliminary data.</text>
</comment>
<evidence type="ECO:0000313" key="3">
    <source>
        <dbReference type="Proteomes" id="UP000655044"/>
    </source>
</evidence>
<organism evidence="2 3">
    <name type="scientific">Planobispora rosea</name>
    <dbReference type="NCBI Taxonomy" id="35762"/>
    <lineage>
        <taxon>Bacteria</taxon>
        <taxon>Bacillati</taxon>
        <taxon>Actinomycetota</taxon>
        <taxon>Actinomycetes</taxon>
        <taxon>Streptosporangiales</taxon>
        <taxon>Streptosporangiaceae</taxon>
        <taxon>Planobispora</taxon>
    </lineage>
</organism>
<accession>A0A8J3S7I4</accession>
<reference evidence="2" key="1">
    <citation type="submission" date="2021-01" db="EMBL/GenBank/DDBJ databases">
        <title>Whole genome shotgun sequence of Planobispora rosea NBRC 15558.</title>
        <authorList>
            <person name="Komaki H."/>
            <person name="Tamura T."/>
        </authorList>
    </citation>
    <scope>NUCLEOTIDE SEQUENCE</scope>
    <source>
        <strain evidence="2">NBRC 15558</strain>
    </source>
</reference>
<evidence type="ECO:0000256" key="1">
    <source>
        <dbReference type="SAM" id="MobiDB-lite"/>
    </source>
</evidence>